<dbReference type="EMBL" id="LHPG02000008">
    <property type="protein sequence ID" value="PRW56550.1"/>
    <property type="molecule type" value="Genomic_DNA"/>
</dbReference>
<dbReference type="PANTHER" id="PTHR43066">
    <property type="entry name" value="RHOMBOID-RELATED PROTEIN"/>
    <property type="match status" value="1"/>
</dbReference>
<evidence type="ECO:0000256" key="3">
    <source>
        <dbReference type="ARBA" id="ARBA00022670"/>
    </source>
</evidence>
<evidence type="ECO:0000256" key="7">
    <source>
        <dbReference type="ARBA" id="ARBA00023136"/>
    </source>
</evidence>
<comment type="similarity">
    <text evidence="2">Belongs to the peptidase S54 family.</text>
</comment>
<dbReference type="PANTHER" id="PTHR43066:SF1">
    <property type="entry name" value="RHOMBOID PROTEIN 2"/>
    <property type="match status" value="1"/>
</dbReference>
<feature type="transmembrane region" description="Helical" evidence="9">
    <location>
        <begin position="141"/>
        <end position="159"/>
    </location>
</feature>
<feature type="transmembrane region" description="Helical" evidence="9">
    <location>
        <begin position="84"/>
        <end position="105"/>
    </location>
</feature>
<dbReference type="OrthoDB" id="10257275at2759"/>
<dbReference type="Pfam" id="PF01694">
    <property type="entry name" value="Rhomboid"/>
    <property type="match status" value="1"/>
</dbReference>
<evidence type="ECO:0000259" key="10">
    <source>
        <dbReference type="Pfam" id="PF01694"/>
    </source>
</evidence>
<dbReference type="AlphaFoldDB" id="A0A2P6TR60"/>
<evidence type="ECO:0000256" key="9">
    <source>
        <dbReference type="SAM" id="Phobius"/>
    </source>
</evidence>
<evidence type="ECO:0000256" key="4">
    <source>
        <dbReference type="ARBA" id="ARBA00022692"/>
    </source>
</evidence>
<dbReference type="Proteomes" id="UP000239899">
    <property type="component" value="Unassembled WGS sequence"/>
</dbReference>
<keyword evidence="6 9" id="KW-1133">Transmembrane helix</keyword>
<feature type="domain" description="Peptidase S54 rhomboid" evidence="10">
    <location>
        <begin position="44"/>
        <end position="196"/>
    </location>
</feature>
<reference evidence="11 12" key="1">
    <citation type="journal article" date="2018" name="Plant J.">
        <title>Genome sequences of Chlorella sorokiniana UTEX 1602 and Micractinium conductrix SAG 241.80: implications to maltose excretion by a green alga.</title>
        <authorList>
            <person name="Arriola M.B."/>
            <person name="Velmurugan N."/>
            <person name="Zhang Y."/>
            <person name="Plunkett M.H."/>
            <person name="Hondzo H."/>
            <person name="Barney B.M."/>
        </authorList>
    </citation>
    <scope>NUCLEOTIDE SEQUENCE [LARGE SCALE GENOMIC DNA]</scope>
    <source>
        <strain evidence="12">UTEX 1602</strain>
    </source>
</reference>
<dbReference type="FunFam" id="1.20.1540.10:FF:000008">
    <property type="entry name" value="RHOMBOID-like protein 13"/>
    <property type="match status" value="1"/>
</dbReference>
<feature type="transmembrane region" description="Helical" evidence="9">
    <location>
        <begin position="12"/>
        <end position="29"/>
    </location>
</feature>
<keyword evidence="12" id="KW-1185">Reference proteome</keyword>
<name>A0A2P6TR60_CHLSO</name>
<accession>A0A2P6TR60</accession>
<dbReference type="GO" id="GO:0016020">
    <property type="term" value="C:membrane"/>
    <property type="evidence" value="ECO:0007669"/>
    <property type="project" value="UniProtKB-SubCell"/>
</dbReference>
<keyword evidence="5" id="KW-0378">Hydrolase</keyword>
<dbReference type="GO" id="GO:0006508">
    <property type="term" value="P:proteolysis"/>
    <property type="evidence" value="ECO:0007669"/>
    <property type="project" value="UniProtKB-KW"/>
</dbReference>
<sequence length="271" mass="28466">MADFLAQAQAQPATTVLAVALAALFPALLRRDVGLSYSAVVEHRELWRCFVAQVAHVDLIHLAFNLSALWSIGIVERTQELGTLYYLKTTALLFLLSPAMTLLLYHLLIHMAHKPEYAHTSAVGYSCVLFGWMALLSSPRHPGGITMLPVFGLASVPAWATPWASLVITSLLIPSASFIGHLGGMLAGYLVALGTFQFLSAGWVLGLFGWAALGLGWAAARSRELVPYIRLPSSIAGLGGGGSGSGDVESGGSGSGGGKVRIGANGEILRG</sequence>
<comment type="caution">
    <text evidence="11">The sequence shown here is derived from an EMBL/GenBank/DDBJ whole genome shotgun (WGS) entry which is preliminary data.</text>
</comment>
<comment type="subcellular location">
    <subcellularLocation>
        <location evidence="1">Membrane</location>
        <topology evidence="1">Multi-pass membrane protein</topology>
    </subcellularLocation>
</comment>
<dbReference type="SUPFAM" id="SSF144091">
    <property type="entry name" value="Rhomboid-like"/>
    <property type="match status" value="1"/>
</dbReference>
<keyword evidence="4 9" id="KW-0812">Transmembrane</keyword>
<evidence type="ECO:0000256" key="2">
    <source>
        <dbReference type="ARBA" id="ARBA00009045"/>
    </source>
</evidence>
<evidence type="ECO:0000256" key="8">
    <source>
        <dbReference type="SAM" id="MobiDB-lite"/>
    </source>
</evidence>
<feature type="transmembrane region" description="Helical" evidence="9">
    <location>
        <begin position="198"/>
        <end position="220"/>
    </location>
</feature>
<evidence type="ECO:0000256" key="6">
    <source>
        <dbReference type="ARBA" id="ARBA00022989"/>
    </source>
</evidence>
<feature type="transmembrane region" description="Helical" evidence="9">
    <location>
        <begin position="171"/>
        <end position="192"/>
    </location>
</feature>
<feature type="transmembrane region" description="Helical" evidence="9">
    <location>
        <begin position="117"/>
        <end position="135"/>
    </location>
</feature>
<gene>
    <name evidence="11" type="ORF">C2E21_4849</name>
</gene>
<protein>
    <submittedName>
        <fullName evidence="11">Rhomboid 2</fullName>
    </submittedName>
</protein>
<dbReference type="GO" id="GO:0004252">
    <property type="term" value="F:serine-type endopeptidase activity"/>
    <property type="evidence" value="ECO:0007669"/>
    <property type="project" value="InterPro"/>
</dbReference>
<dbReference type="InterPro" id="IPR035952">
    <property type="entry name" value="Rhomboid-like_sf"/>
</dbReference>
<organism evidence="11 12">
    <name type="scientific">Chlorella sorokiniana</name>
    <name type="common">Freshwater green alga</name>
    <dbReference type="NCBI Taxonomy" id="3076"/>
    <lineage>
        <taxon>Eukaryota</taxon>
        <taxon>Viridiplantae</taxon>
        <taxon>Chlorophyta</taxon>
        <taxon>core chlorophytes</taxon>
        <taxon>Trebouxiophyceae</taxon>
        <taxon>Chlorellales</taxon>
        <taxon>Chlorellaceae</taxon>
        <taxon>Chlorella clade</taxon>
        <taxon>Chlorella</taxon>
    </lineage>
</organism>
<proteinExistence type="inferred from homology"/>
<feature type="region of interest" description="Disordered" evidence="8">
    <location>
        <begin position="242"/>
        <end position="271"/>
    </location>
</feature>
<keyword evidence="3" id="KW-0645">Protease</keyword>
<feature type="transmembrane region" description="Helical" evidence="9">
    <location>
        <begin position="50"/>
        <end position="72"/>
    </location>
</feature>
<keyword evidence="7 9" id="KW-0472">Membrane</keyword>
<evidence type="ECO:0000313" key="12">
    <source>
        <dbReference type="Proteomes" id="UP000239899"/>
    </source>
</evidence>
<dbReference type="InterPro" id="IPR022764">
    <property type="entry name" value="Peptidase_S54_rhomboid_dom"/>
</dbReference>
<evidence type="ECO:0000313" key="11">
    <source>
        <dbReference type="EMBL" id="PRW56550.1"/>
    </source>
</evidence>
<evidence type="ECO:0000256" key="5">
    <source>
        <dbReference type="ARBA" id="ARBA00022801"/>
    </source>
</evidence>
<dbReference type="Gene3D" id="1.20.1540.10">
    <property type="entry name" value="Rhomboid-like"/>
    <property type="match status" value="1"/>
</dbReference>
<feature type="compositionally biased region" description="Gly residues" evidence="8">
    <location>
        <begin position="242"/>
        <end position="260"/>
    </location>
</feature>
<evidence type="ECO:0000256" key="1">
    <source>
        <dbReference type="ARBA" id="ARBA00004141"/>
    </source>
</evidence>